<dbReference type="RefSeq" id="WP_219059223.1">
    <property type="nucleotide sequence ID" value="NZ_JAHBBH010000032.1"/>
</dbReference>
<feature type="region of interest" description="Disordered" evidence="1">
    <location>
        <begin position="22"/>
        <end position="43"/>
    </location>
</feature>
<reference evidence="2 3" key="1">
    <citation type="submission" date="2021-05" db="EMBL/GenBank/DDBJ databases">
        <title>Phylogenetic classification of ten novel species belonging to the genus Bifidobacterium comprising B. colchicus sp. nov., B. abeli sp. nov., B. bicoloris sp. nov., B. guerezis sp. nov., B. rosaliae sp. nov., B. santillanensis sp. nov., B. argentati sp. nov., B. amazzoni sp. nov., B. pluviali sp. nov., and B. pinnaculum sp. nov.</title>
        <authorList>
            <person name="Lugli G.A."/>
            <person name="Ruiz Garcia L."/>
            <person name="Margolles A."/>
            <person name="Ventura M."/>
        </authorList>
    </citation>
    <scope>NUCLEOTIDE SEQUENCE [LARGE SCALE GENOMIC DNA]</scope>
    <source>
        <strain evidence="2 3">82T10</strain>
    </source>
</reference>
<proteinExistence type="predicted"/>
<evidence type="ECO:0000256" key="1">
    <source>
        <dbReference type="SAM" id="MobiDB-lite"/>
    </source>
</evidence>
<gene>
    <name evidence="2" type="ORF">KIH79_09910</name>
</gene>
<protein>
    <submittedName>
        <fullName evidence="2">Uncharacterized protein</fullName>
    </submittedName>
</protein>
<sequence>MNALNERDRRNARASSKLSAALPLSMLPQDKPPTAKPLLGSKELPGPLSLATLSGYGMMTRLDETNGYQMDHASTLFGRASIAARLAPRNTTVCALTAAWVWIGGRFPDTVDVISRSHYRSTVHDRRIRVFNRKSPQEQIMRVGDAHVTTPARTACDLVLLPEYQEYQGKGDAVDQLVIDLMLEYRVSAEDCLQILERNPFWPHASFGRDLFTAWSRG</sequence>
<name>A0ABS6WGN5_9BIFI</name>
<evidence type="ECO:0000313" key="3">
    <source>
        <dbReference type="Proteomes" id="UP000700815"/>
    </source>
</evidence>
<organism evidence="2 3">
    <name type="scientific">Bifidobacterium miconis</name>
    <dbReference type="NCBI Taxonomy" id="2834435"/>
    <lineage>
        <taxon>Bacteria</taxon>
        <taxon>Bacillati</taxon>
        <taxon>Actinomycetota</taxon>
        <taxon>Actinomycetes</taxon>
        <taxon>Bifidobacteriales</taxon>
        <taxon>Bifidobacteriaceae</taxon>
        <taxon>Bifidobacterium</taxon>
    </lineage>
</organism>
<evidence type="ECO:0000313" key="2">
    <source>
        <dbReference type="EMBL" id="MBW3093224.1"/>
    </source>
</evidence>
<comment type="caution">
    <text evidence="2">The sequence shown here is derived from an EMBL/GenBank/DDBJ whole genome shotgun (WGS) entry which is preliminary data.</text>
</comment>
<dbReference type="Proteomes" id="UP000700815">
    <property type="component" value="Unassembled WGS sequence"/>
</dbReference>
<keyword evidence="3" id="KW-1185">Reference proteome</keyword>
<dbReference type="EMBL" id="JAHBBH010000032">
    <property type="protein sequence ID" value="MBW3093224.1"/>
    <property type="molecule type" value="Genomic_DNA"/>
</dbReference>
<accession>A0ABS6WGN5</accession>